<reference evidence="1 2" key="1">
    <citation type="submission" date="2008-11" db="EMBL/GenBank/DDBJ databases">
        <title>Draft genome sequence of Bacteroides pectinophilus (ATCC 43243).</title>
        <authorList>
            <person name="Sudarsanam P."/>
            <person name="Ley R."/>
            <person name="Guruge J."/>
            <person name="Turnbaugh P.J."/>
            <person name="Mahowald M."/>
            <person name="Liep D."/>
            <person name="Gordon J."/>
        </authorList>
    </citation>
    <scope>NUCLEOTIDE SEQUENCE [LARGE SCALE GENOMIC DNA]</scope>
    <source>
        <strain evidence="1 2">ATCC 43243</strain>
    </source>
</reference>
<comment type="caution">
    <text evidence="1">The sequence shown here is derived from an EMBL/GenBank/DDBJ whole genome shotgun (WGS) entry which is preliminary data.</text>
</comment>
<protein>
    <submittedName>
        <fullName evidence="1">Uncharacterized protein</fullName>
    </submittedName>
</protein>
<dbReference type="HOGENOM" id="CLU_3304936_0_0_9"/>
<sequence length="39" mass="4370">MDTNLIYGGAATLEDLYRLNELGFEFVIEDGRIVDVLHG</sequence>
<dbReference type="Proteomes" id="UP000003136">
    <property type="component" value="Unassembled WGS sequence"/>
</dbReference>
<accession>B7AR65</accession>
<reference evidence="1 2" key="2">
    <citation type="submission" date="2008-11" db="EMBL/GenBank/DDBJ databases">
        <authorList>
            <person name="Fulton L."/>
            <person name="Clifton S."/>
            <person name="Fulton B."/>
            <person name="Xu J."/>
            <person name="Minx P."/>
            <person name="Pepin K.H."/>
            <person name="Johnson M."/>
            <person name="Bhonagiri V."/>
            <person name="Nash W.E."/>
            <person name="Mardis E.R."/>
            <person name="Wilson R.K."/>
        </authorList>
    </citation>
    <scope>NUCLEOTIDE SEQUENCE [LARGE SCALE GENOMIC DNA]</scope>
    <source>
        <strain evidence="1 2">ATCC 43243</strain>
    </source>
</reference>
<proteinExistence type="predicted"/>
<name>B7AR65_9FIRM</name>
<evidence type="ECO:0000313" key="2">
    <source>
        <dbReference type="Proteomes" id="UP000003136"/>
    </source>
</evidence>
<evidence type="ECO:0000313" key="1">
    <source>
        <dbReference type="EMBL" id="EEC58187.1"/>
    </source>
</evidence>
<dbReference type="STRING" id="483218.BACPEC_01175"/>
<keyword evidence="2" id="KW-1185">Reference proteome</keyword>
<gene>
    <name evidence="1" type="ORF">BACPEC_01175</name>
</gene>
<dbReference type="AlphaFoldDB" id="B7AR65"/>
<dbReference type="EMBL" id="ABVQ01000035">
    <property type="protein sequence ID" value="EEC58187.1"/>
    <property type="molecule type" value="Genomic_DNA"/>
</dbReference>
<organism evidence="1 2">
    <name type="scientific">[Bacteroides] pectinophilus ATCC 43243</name>
    <dbReference type="NCBI Taxonomy" id="483218"/>
    <lineage>
        <taxon>Bacteria</taxon>
        <taxon>Bacillati</taxon>
        <taxon>Bacillota</taxon>
        <taxon>Clostridia</taxon>
        <taxon>Eubacteriales</taxon>
    </lineage>
</organism>